<accession>A0A507B5Y9</accession>
<evidence type="ECO:0000313" key="3">
    <source>
        <dbReference type="Proteomes" id="UP000319257"/>
    </source>
</evidence>
<evidence type="ECO:0000313" key="2">
    <source>
        <dbReference type="EMBL" id="TPX17662.1"/>
    </source>
</evidence>
<dbReference type="RefSeq" id="XP_030999373.1">
    <property type="nucleotide sequence ID" value="XM_031134838.1"/>
</dbReference>
<organism evidence="2 3">
    <name type="scientific">Thyridium curvatum</name>
    <dbReference type="NCBI Taxonomy" id="1093900"/>
    <lineage>
        <taxon>Eukaryota</taxon>
        <taxon>Fungi</taxon>
        <taxon>Dikarya</taxon>
        <taxon>Ascomycota</taxon>
        <taxon>Pezizomycotina</taxon>
        <taxon>Sordariomycetes</taxon>
        <taxon>Sordariomycetidae</taxon>
        <taxon>Thyridiales</taxon>
        <taxon>Thyridiaceae</taxon>
        <taxon>Thyridium</taxon>
    </lineage>
</organism>
<sequence>MATLWRCAFPGVKYKTTSIQPSSSPPERVHHHFLLANGCHCASHRILKLSSCCGSDVVRNKPLTESYTPPRHTAVKNTLDPAQPGSLIHSPLPTGETLTLTLTLGPRHPKTRRSQRVRTASPGRNTLPRKQLGSEKEASRPIAVDQHLGLTEQTPKEERLAYTRHTPFSASPLENRHARVLRVPVQSPGPGLARLLPSPIPRAMSLVHPPSLPAREPGQAVDSVNGGPETSYTEASQLPSESHETYDDCIIDQFYGLDIDDDDDDDQQETDMNVAAQKNAAAGLAPPALPAKSAMRASRLFDDLQLKLRASIEAHQILEARDMLATANPHEVYMSSEEEASSSADDFSDYDYDSGNDDPQSPSRRSYEDTAKVVSVVFIGKPSLVDLPSVPRRSGSSSTVNSRRESMLCAPSGVLASMTRPSTASSGSITSSSHFSFSSSSSRKNSLSGSNKFSSLLLAGSGRHQRQHSFLSIDPYANGSTYSLPTTHEEEDDTEVSDVSPSKTQALFRGVSKTFTLARKRSRPLLRDFAATQPRDLPASPAKEEVVAAAAPQEKAPEHPAVTVIPARPQTPPRSPQSPVTYNEILRAARRNASASTPPRRMSMGLPESPVSPVTEARRSLLAGLAARRRANKAASRLV</sequence>
<evidence type="ECO:0000256" key="1">
    <source>
        <dbReference type="SAM" id="MobiDB-lite"/>
    </source>
</evidence>
<feature type="region of interest" description="Disordered" evidence="1">
    <location>
        <begin position="481"/>
        <end position="502"/>
    </location>
</feature>
<dbReference type="OrthoDB" id="4838114at2759"/>
<dbReference type="InParanoid" id="A0A507B5Y9"/>
<feature type="region of interest" description="Disordered" evidence="1">
    <location>
        <begin position="531"/>
        <end position="561"/>
    </location>
</feature>
<feature type="compositionally biased region" description="Basic residues" evidence="1">
    <location>
        <begin position="107"/>
        <end position="116"/>
    </location>
</feature>
<protein>
    <submittedName>
        <fullName evidence="2">Uncharacterized protein</fullName>
    </submittedName>
</protein>
<proteinExistence type="predicted"/>
<feature type="region of interest" description="Disordered" evidence="1">
    <location>
        <begin position="104"/>
        <end position="156"/>
    </location>
</feature>
<reference evidence="2 3" key="1">
    <citation type="submission" date="2019-06" db="EMBL/GenBank/DDBJ databases">
        <title>Draft genome sequence of the filamentous fungus Phialemoniopsis curvata isolated from diesel fuel.</title>
        <authorList>
            <person name="Varaljay V.A."/>
            <person name="Lyon W.J."/>
            <person name="Crouch A.L."/>
            <person name="Drake C.E."/>
            <person name="Hollomon J.M."/>
            <person name="Nadeau L.J."/>
            <person name="Nunn H.S."/>
            <person name="Stevenson B.S."/>
            <person name="Bojanowski C.L."/>
            <person name="Crookes-Goodson W.J."/>
        </authorList>
    </citation>
    <scope>NUCLEOTIDE SEQUENCE [LARGE SCALE GENOMIC DNA]</scope>
    <source>
        <strain evidence="2 3">D216</strain>
    </source>
</reference>
<dbReference type="AlphaFoldDB" id="A0A507B5Y9"/>
<name>A0A507B5Y9_9PEZI</name>
<keyword evidence="3" id="KW-1185">Reference proteome</keyword>
<dbReference type="Proteomes" id="UP000319257">
    <property type="component" value="Unassembled WGS sequence"/>
</dbReference>
<dbReference type="GeneID" id="41979488"/>
<dbReference type="EMBL" id="SKBQ01000132">
    <property type="protein sequence ID" value="TPX17662.1"/>
    <property type="molecule type" value="Genomic_DNA"/>
</dbReference>
<feature type="region of interest" description="Disordered" evidence="1">
    <location>
        <begin position="207"/>
        <end position="243"/>
    </location>
</feature>
<feature type="compositionally biased region" description="Acidic residues" evidence="1">
    <location>
        <begin position="336"/>
        <end position="356"/>
    </location>
</feature>
<feature type="region of interest" description="Disordered" evidence="1">
    <location>
        <begin position="589"/>
        <end position="616"/>
    </location>
</feature>
<gene>
    <name evidence="2" type="ORF">E0L32_012041</name>
</gene>
<comment type="caution">
    <text evidence="2">The sequence shown here is derived from an EMBL/GenBank/DDBJ whole genome shotgun (WGS) entry which is preliminary data.</text>
</comment>
<feature type="compositionally biased region" description="Polar residues" evidence="1">
    <location>
        <begin position="228"/>
        <end position="240"/>
    </location>
</feature>
<feature type="compositionally biased region" description="Low complexity" evidence="1">
    <location>
        <begin position="422"/>
        <end position="450"/>
    </location>
</feature>
<feature type="region of interest" description="Disordered" evidence="1">
    <location>
        <begin position="333"/>
        <end position="368"/>
    </location>
</feature>
<feature type="region of interest" description="Disordered" evidence="1">
    <location>
        <begin position="411"/>
        <end position="450"/>
    </location>
</feature>